<sequence>MSSYIIKLAELLVSGRRPCNILYMQMYIRTCFLLFLNEIKKNCCMSLLMGY</sequence>
<dbReference type="AlphaFoldDB" id="A0A0L8GA40"/>
<evidence type="ECO:0000313" key="1">
    <source>
        <dbReference type="EMBL" id="KOF73763.1"/>
    </source>
</evidence>
<reference evidence="1" key="1">
    <citation type="submission" date="2015-07" db="EMBL/GenBank/DDBJ databases">
        <title>MeaNS - Measles Nucleotide Surveillance Program.</title>
        <authorList>
            <person name="Tran T."/>
            <person name="Druce J."/>
        </authorList>
    </citation>
    <scope>NUCLEOTIDE SEQUENCE</scope>
    <source>
        <strain evidence="1">UCB-OBI-ISO-001</strain>
        <tissue evidence="1">Gonad</tissue>
    </source>
</reference>
<gene>
    <name evidence="1" type="ORF">OCBIM_22037332mg</name>
</gene>
<name>A0A0L8GA40_OCTBM</name>
<dbReference type="EMBL" id="KQ423002">
    <property type="protein sequence ID" value="KOF73763.1"/>
    <property type="molecule type" value="Genomic_DNA"/>
</dbReference>
<proteinExistence type="predicted"/>
<accession>A0A0L8GA40</accession>
<organism evidence="1">
    <name type="scientific">Octopus bimaculoides</name>
    <name type="common">California two-spotted octopus</name>
    <dbReference type="NCBI Taxonomy" id="37653"/>
    <lineage>
        <taxon>Eukaryota</taxon>
        <taxon>Metazoa</taxon>
        <taxon>Spiralia</taxon>
        <taxon>Lophotrochozoa</taxon>
        <taxon>Mollusca</taxon>
        <taxon>Cephalopoda</taxon>
        <taxon>Coleoidea</taxon>
        <taxon>Octopodiformes</taxon>
        <taxon>Octopoda</taxon>
        <taxon>Incirrata</taxon>
        <taxon>Octopodidae</taxon>
        <taxon>Octopus</taxon>
    </lineage>
</organism>
<protein>
    <submittedName>
        <fullName evidence="1">Uncharacterized protein</fullName>
    </submittedName>
</protein>